<feature type="transmembrane region" description="Helical" evidence="6">
    <location>
        <begin position="127"/>
        <end position="145"/>
    </location>
</feature>
<feature type="transmembrane region" description="Helical" evidence="6">
    <location>
        <begin position="270"/>
        <end position="288"/>
    </location>
</feature>
<keyword evidence="5 6" id="KW-0472">Membrane</keyword>
<keyword evidence="3 6" id="KW-0812">Transmembrane</keyword>
<gene>
    <name evidence="8" type="ordered locus">Hipma_1103</name>
</gene>
<accession>F2LWD5</accession>
<feature type="transmembrane region" description="Helical" evidence="6">
    <location>
        <begin position="101"/>
        <end position="118"/>
    </location>
</feature>
<dbReference type="Pfam" id="PF00892">
    <property type="entry name" value="EamA"/>
    <property type="match status" value="2"/>
</dbReference>
<dbReference type="STRING" id="760142.Hipma_1103"/>
<feature type="domain" description="EamA" evidence="7">
    <location>
        <begin position="6"/>
        <end position="141"/>
    </location>
</feature>
<feature type="transmembrane region" description="Helical" evidence="6">
    <location>
        <begin position="69"/>
        <end position="89"/>
    </location>
</feature>
<protein>
    <recommendedName>
        <fullName evidence="7">EamA domain-containing protein</fullName>
    </recommendedName>
</protein>
<feature type="transmembrane region" description="Helical" evidence="6">
    <location>
        <begin position="151"/>
        <end position="171"/>
    </location>
</feature>
<evidence type="ECO:0000259" key="7">
    <source>
        <dbReference type="Pfam" id="PF00892"/>
    </source>
</evidence>
<sequence length="294" mass="33143">MERIIKGGIFSILSAASFASLVVIVRLGYDTGLSTLNMLLLRFGFAVILMGGFFLIFKRETLKAKKSTLIKAFFTGSILYTLQAFSFFKGVKYASPNVVEFILYLYPAMVSVISRFVFKESFNFYKIFYITVILIGFAFIFKEAFHSKASLLGILFSSLAMVVYSFYLICIELFVKDENAITFSFYTIFFAFLSFLIINLFLGLPQFSSQKVFIGLLLGLIPTFFAIMFLFLAIDNIGSALTSVFSSVEPVITVFLSFFILHLSLTPNQFIGGFLILVGVFLVNIYHLRGSRYA</sequence>
<organism evidence="8 9">
    <name type="scientific">Hippea maritima (strain ATCC 700847 / DSM 10411 / MH2)</name>
    <dbReference type="NCBI Taxonomy" id="760142"/>
    <lineage>
        <taxon>Bacteria</taxon>
        <taxon>Pseudomonadati</taxon>
        <taxon>Campylobacterota</taxon>
        <taxon>Desulfurellia</taxon>
        <taxon>Desulfurellales</taxon>
        <taxon>Hippeaceae</taxon>
        <taxon>Hippea</taxon>
    </lineage>
</organism>
<comment type="subcellular location">
    <subcellularLocation>
        <location evidence="1">Cell membrane</location>
        <topology evidence="1">Multi-pass membrane protein</topology>
    </subcellularLocation>
</comment>
<dbReference type="InterPro" id="IPR050638">
    <property type="entry name" value="AA-Vitamin_Transporters"/>
</dbReference>
<feature type="transmembrane region" description="Helical" evidence="6">
    <location>
        <begin position="183"/>
        <end position="202"/>
    </location>
</feature>
<dbReference type="GO" id="GO:0005886">
    <property type="term" value="C:plasma membrane"/>
    <property type="evidence" value="ECO:0007669"/>
    <property type="project" value="UniProtKB-SubCell"/>
</dbReference>
<evidence type="ECO:0000313" key="9">
    <source>
        <dbReference type="Proteomes" id="UP000008139"/>
    </source>
</evidence>
<evidence type="ECO:0000256" key="1">
    <source>
        <dbReference type="ARBA" id="ARBA00004651"/>
    </source>
</evidence>
<feature type="domain" description="EamA" evidence="7">
    <location>
        <begin position="152"/>
        <end position="284"/>
    </location>
</feature>
<evidence type="ECO:0000256" key="5">
    <source>
        <dbReference type="ARBA" id="ARBA00023136"/>
    </source>
</evidence>
<dbReference type="RefSeq" id="WP_013682107.1">
    <property type="nucleotide sequence ID" value="NC_015318.1"/>
</dbReference>
<dbReference type="PANTHER" id="PTHR32322:SF18">
    <property type="entry name" value="S-ADENOSYLMETHIONINE_S-ADENOSYLHOMOCYSTEINE TRANSPORTER"/>
    <property type="match status" value="1"/>
</dbReference>
<feature type="transmembrane region" description="Helical" evidence="6">
    <location>
        <begin position="7"/>
        <end position="27"/>
    </location>
</feature>
<dbReference type="InterPro" id="IPR037185">
    <property type="entry name" value="EmrE-like"/>
</dbReference>
<evidence type="ECO:0000256" key="4">
    <source>
        <dbReference type="ARBA" id="ARBA00022989"/>
    </source>
</evidence>
<proteinExistence type="predicted"/>
<dbReference type="HOGENOM" id="CLU_033863_9_3_7"/>
<dbReference type="AlphaFoldDB" id="F2LWD5"/>
<dbReference type="SUPFAM" id="SSF103481">
    <property type="entry name" value="Multidrug resistance efflux transporter EmrE"/>
    <property type="match status" value="2"/>
</dbReference>
<dbReference type="Proteomes" id="UP000008139">
    <property type="component" value="Chromosome"/>
</dbReference>
<feature type="transmembrane region" description="Helical" evidence="6">
    <location>
        <begin position="214"/>
        <end position="234"/>
    </location>
</feature>
<dbReference type="eggNOG" id="COG0697">
    <property type="taxonomic scope" value="Bacteria"/>
</dbReference>
<evidence type="ECO:0000313" key="8">
    <source>
        <dbReference type="EMBL" id="AEA34069.1"/>
    </source>
</evidence>
<dbReference type="Gene3D" id="1.10.3730.20">
    <property type="match status" value="1"/>
</dbReference>
<dbReference type="PANTHER" id="PTHR32322">
    <property type="entry name" value="INNER MEMBRANE TRANSPORTER"/>
    <property type="match status" value="1"/>
</dbReference>
<reference evidence="8 9" key="1">
    <citation type="journal article" date="2011" name="Stand. Genomic Sci.">
        <title>Complete genome sequence of the thermophilic sulfur-reducer Hippea maritima type strain (MH(2)).</title>
        <authorList>
            <person name="Huntemann M."/>
            <person name="Lu M."/>
            <person name="Nolan M."/>
            <person name="Lapidus A."/>
            <person name="Lucas S."/>
            <person name="Hammon N."/>
            <person name="Deshpande S."/>
            <person name="Cheng J.F."/>
            <person name="Tapia R."/>
            <person name="Han C."/>
            <person name="Goodwin L."/>
            <person name="Pitluck S."/>
            <person name="Liolios K."/>
            <person name="Pagani I."/>
            <person name="Ivanova N."/>
            <person name="Ovchinikova G."/>
            <person name="Pati A."/>
            <person name="Chen A."/>
            <person name="Palaniappan K."/>
            <person name="Land M."/>
            <person name="Hauser L."/>
            <person name="Jeffries C.D."/>
            <person name="Detter J.C."/>
            <person name="Brambilla E.M."/>
            <person name="Rohde M."/>
            <person name="Spring S."/>
            <person name="Goker M."/>
            <person name="Woyke T."/>
            <person name="Bristow J."/>
            <person name="Eisen J.A."/>
            <person name="Markowitz V."/>
            <person name="Hugenholtz P."/>
            <person name="Kyrpides N.C."/>
            <person name="Klenk H.P."/>
            <person name="Mavromatis K."/>
        </authorList>
    </citation>
    <scope>NUCLEOTIDE SEQUENCE [LARGE SCALE GENOMIC DNA]</scope>
    <source>
        <strain evidence="9">ATCC 700847 / DSM 10411 / MH2</strain>
    </source>
</reference>
<feature type="transmembrane region" description="Helical" evidence="6">
    <location>
        <begin position="241"/>
        <end position="264"/>
    </location>
</feature>
<keyword evidence="2" id="KW-1003">Cell membrane</keyword>
<dbReference type="KEGG" id="hmr:Hipma_1103"/>
<name>F2LWD5_HIPMA</name>
<reference evidence="9" key="2">
    <citation type="submission" date="2011-03" db="EMBL/GenBank/DDBJ databases">
        <title>The complete genome of Hippea maritima DSM 10411.</title>
        <authorList>
            <consortium name="US DOE Joint Genome Institute (JGI-PGF)"/>
            <person name="Lucas S."/>
            <person name="Copeland A."/>
            <person name="Lapidus A."/>
            <person name="Bruce D."/>
            <person name="Goodwin L."/>
            <person name="Pitluck S."/>
            <person name="Peters L."/>
            <person name="Kyrpides N."/>
            <person name="Mavromatis K."/>
            <person name="Pagani I."/>
            <person name="Ivanova N."/>
            <person name="Mikhailova N."/>
            <person name="Lu M."/>
            <person name="Detter J.C."/>
            <person name="Tapia R."/>
            <person name="Han C."/>
            <person name="Land M."/>
            <person name="Hauser L."/>
            <person name="Markowitz V."/>
            <person name="Cheng J.-F."/>
            <person name="Hugenholtz P."/>
            <person name="Woyke T."/>
            <person name="Wu D."/>
            <person name="Spring S."/>
            <person name="Schroeder M."/>
            <person name="Brambilla E."/>
            <person name="Klenk H.-P."/>
            <person name="Eisen J.A."/>
        </authorList>
    </citation>
    <scope>NUCLEOTIDE SEQUENCE [LARGE SCALE GENOMIC DNA]</scope>
    <source>
        <strain evidence="9">ATCC 700847 / DSM 10411 / MH2</strain>
    </source>
</reference>
<keyword evidence="9" id="KW-1185">Reference proteome</keyword>
<evidence type="ECO:0000256" key="2">
    <source>
        <dbReference type="ARBA" id="ARBA00022475"/>
    </source>
</evidence>
<feature type="transmembrane region" description="Helical" evidence="6">
    <location>
        <begin position="39"/>
        <end position="57"/>
    </location>
</feature>
<keyword evidence="4 6" id="KW-1133">Transmembrane helix</keyword>
<dbReference type="InterPro" id="IPR000620">
    <property type="entry name" value="EamA_dom"/>
</dbReference>
<dbReference type="EMBL" id="CP002606">
    <property type="protein sequence ID" value="AEA34069.1"/>
    <property type="molecule type" value="Genomic_DNA"/>
</dbReference>
<evidence type="ECO:0000256" key="6">
    <source>
        <dbReference type="SAM" id="Phobius"/>
    </source>
</evidence>
<evidence type="ECO:0000256" key="3">
    <source>
        <dbReference type="ARBA" id="ARBA00022692"/>
    </source>
</evidence>
<dbReference type="InParanoid" id="F2LWD5"/>